<dbReference type="InterPro" id="IPR011992">
    <property type="entry name" value="EF-hand-dom_pair"/>
</dbReference>
<evidence type="ECO:0000256" key="3">
    <source>
        <dbReference type="ARBA" id="ARBA00022729"/>
    </source>
</evidence>
<dbReference type="SUPFAM" id="SSF57610">
    <property type="entry name" value="Thyroglobulin type-1 domain"/>
    <property type="match status" value="1"/>
</dbReference>
<keyword evidence="13" id="KW-1185">Reference proteome</keyword>
<comment type="caution">
    <text evidence="8">Lacks conserved residue(s) required for the propagation of feature annotation.</text>
</comment>
<evidence type="ECO:0000256" key="4">
    <source>
        <dbReference type="ARBA" id="ARBA00022974"/>
    </source>
</evidence>
<reference evidence="12 13" key="1">
    <citation type="journal article" date="2007" name="Science">
        <title>Sea anemone genome reveals ancestral eumetazoan gene repertoire and genomic organization.</title>
        <authorList>
            <person name="Putnam N.H."/>
            <person name="Srivastava M."/>
            <person name="Hellsten U."/>
            <person name="Dirks B."/>
            <person name="Chapman J."/>
            <person name="Salamov A."/>
            <person name="Terry A."/>
            <person name="Shapiro H."/>
            <person name="Lindquist E."/>
            <person name="Kapitonov V.V."/>
            <person name="Jurka J."/>
            <person name="Genikhovich G."/>
            <person name="Grigoriev I.V."/>
            <person name="Lucas S.M."/>
            <person name="Steele R.E."/>
            <person name="Finnerty J.R."/>
            <person name="Technau U."/>
            <person name="Martindale M.Q."/>
            <person name="Rokhsar D.S."/>
        </authorList>
    </citation>
    <scope>NUCLEOTIDE SEQUENCE [LARGE SCALE GENOMIC DNA]</scope>
    <source>
        <strain evidence="13">CH2 X CH6</strain>
    </source>
</reference>
<evidence type="ECO:0000259" key="11">
    <source>
        <dbReference type="PROSITE" id="PS51465"/>
    </source>
</evidence>
<dbReference type="PhylomeDB" id="A7RFR0"/>
<evidence type="ECO:0000256" key="7">
    <source>
        <dbReference type="ARBA" id="ARBA00023207"/>
    </source>
</evidence>
<dbReference type="EMBL" id="DS469508">
    <property type="protein sequence ID" value="EDO49644.1"/>
    <property type="molecule type" value="Genomic_DNA"/>
</dbReference>
<dbReference type="GO" id="GO:0005509">
    <property type="term" value="F:calcium ion binding"/>
    <property type="evidence" value="ECO:0000318"/>
    <property type="project" value="GO_Central"/>
</dbReference>
<evidence type="ECO:0000313" key="12">
    <source>
        <dbReference type="EMBL" id="EDO49644.1"/>
    </source>
</evidence>
<evidence type="ECO:0000256" key="6">
    <source>
        <dbReference type="ARBA" id="ARBA00023180"/>
    </source>
</evidence>
<dbReference type="SMART" id="SM00211">
    <property type="entry name" value="TY"/>
    <property type="match status" value="1"/>
</dbReference>
<dbReference type="PROSITE" id="PS51465">
    <property type="entry name" value="KAZAL_2"/>
    <property type="match status" value="1"/>
</dbReference>
<dbReference type="Pfam" id="PF00086">
    <property type="entry name" value="Thyroglobulin_1"/>
    <property type="match status" value="1"/>
</dbReference>
<comment type="subcellular location">
    <subcellularLocation>
        <location evidence="1">Secreted</location>
    </subcellularLocation>
</comment>
<sequence length="381" mass="43240">MRAIGICVVLAVILAVSQAKPPKWKQSLKHKKHELTVEEHRKYCGDVTCPEHSGCKVKRGGNRVKAICVKCRPCGDEKEAFPVCGTDGNDYPSRCKLRYQACMQNKLGLLKVKCGGSCADCTEGSKMVQHNRPVLKAQREEPEEEEEVEKPALQESYQKSVFSDEIKEQQDNCTRFENATLGARLLDWFHVLRAEYIKTESRKAGHPVDQPIFPKMDIREAHVPFPCGHSHQECREPINFMFHFLDKDGDHVLGPEELAEVKEIPNENCITQFFEKCDATKDGQFSLLEFCECFPIEPPCLARLKGVPTLLQRGRPVPLPGHFIPHCDSDGFYNPTQCHTKLDEEYCWCVDRNGGKIEGSYQKGMTKCPDNTVNEREAEEL</sequence>
<feature type="signal peptide" evidence="9">
    <location>
        <begin position="1"/>
        <end position="19"/>
    </location>
</feature>
<keyword evidence="6" id="KW-0325">Glycoprotein</keyword>
<gene>
    <name evidence="12" type="ORF">NEMVEDRAFT_v1g196524</name>
</gene>
<evidence type="ECO:0000313" key="13">
    <source>
        <dbReference type="Proteomes" id="UP000001593"/>
    </source>
</evidence>
<keyword evidence="4" id="KW-0654">Proteoglycan</keyword>
<dbReference type="Pfam" id="PF10591">
    <property type="entry name" value="SPARC_Ca_bdg"/>
    <property type="match status" value="1"/>
</dbReference>
<dbReference type="InterPro" id="IPR036857">
    <property type="entry name" value="Thyroglobulin_1_sf"/>
</dbReference>
<feature type="domain" description="Thyroglobulin type-1" evidence="10">
    <location>
        <begin position="297"/>
        <end position="368"/>
    </location>
</feature>
<dbReference type="PROSITE" id="PS51162">
    <property type="entry name" value="THYROGLOBULIN_1_2"/>
    <property type="match status" value="1"/>
</dbReference>
<evidence type="ECO:0000259" key="10">
    <source>
        <dbReference type="PROSITE" id="PS51162"/>
    </source>
</evidence>
<keyword evidence="3 9" id="KW-0732">Signal</keyword>
<dbReference type="SUPFAM" id="SSF100895">
    <property type="entry name" value="Kazal-type serine protease inhibitors"/>
    <property type="match status" value="1"/>
</dbReference>
<evidence type="ECO:0000256" key="9">
    <source>
        <dbReference type="SAM" id="SignalP"/>
    </source>
</evidence>
<name>A7RFR0_NEMVE</name>
<organism evidence="12 13">
    <name type="scientific">Nematostella vectensis</name>
    <name type="common">Starlet sea anemone</name>
    <dbReference type="NCBI Taxonomy" id="45351"/>
    <lineage>
        <taxon>Eukaryota</taxon>
        <taxon>Metazoa</taxon>
        <taxon>Cnidaria</taxon>
        <taxon>Anthozoa</taxon>
        <taxon>Hexacorallia</taxon>
        <taxon>Actiniaria</taxon>
        <taxon>Edwardsiidae</taxon>
        <taxon>Nematostella</taxon>
    </lineage>
</organism>
<dbReference type="PANTHER" id="PTHR13866:SF14">
    <property type="entry name" value="BM-40"/>
    <property type="match status" value="1"/>
</dbReference>
<dbReference type="Gene3D" id="4.10.800.10">
    <property type="entry name" value="Thyroglobulin type-1"/>
    <property type="match status" value="1"/>
</dbReference>
<dbReference type="eggNOG" id="KOG3555">
    <property type="taxonomic scope" value="Eukaryota"/>
</dbReference>
<dbReference type="GO" id="GO:0005518">
    <property type="term" value="F:collagen binding"/>
    <property type="evidence" value="ECO:0000318"/>
    <property type="project" value="GO_Central"/>
</dbReference>
<evidence type="ECO:0000256" key="5">
    <source>
        <dbReference type="ARBA" id="ARBA00023157"/>
    </source>
</evidence>
<proteinExistence type="predicted"/>
<dbReference type="PANTHER" id="PTHR13866">
    <property type="entry name" value="SPARC OSTEONECTIN"/>
    <property type="match status" value="1"/>
</dbReference>
<dbReference type="CDD" id="cd00104">
    <property type="entry name" value="KAZAL_FS"/>
    <property type="match status" value="1"/>
</dbReference>
<dbReference type="GO" id="GO:0050840">
    <property type="term" value="F:extracellular matrix binding"/>
    <property type="evidence" value="ECO:0000318"/>
    <property type="project" value="GO_Central"/>
</dbReference>
<dbReference type="OMA" id="AMCINRK"/>
<dbReference type="Pfam" id="PF07648">
    <property type="entry name" value="Kazal_2"/>
    <property type="match status" value="1"/>
</dbReference>
<evidence type="ECO:0000256" key="1">
    <source>
        <dbReference type="ARBA" id="ARBA00004613"/>
    </source>
</evidence>
<feature type="domain" description="Kazal-like" evidence="11">
    <location>
        <begin position="69"/>
        <end position="120"/>
    </location>
</feature>
<feature type="chain" id="PRO_5002711252" evidence="9">
    <location>
        <begin position="20"/>
        <end position="381"/>
    </location>
</feature>
<dbReference type="SUPFAM" id="SSF47473">
    <property type="entry name" value="EF-hand"/>
    <property type="match status" value="1"/>
</dbReference>
<dbReference type="HOGENOM" id="CLU_037217_0_0_1"/>
<dbReference type="CDD" id="cd00191">
    <property type="entry name" value="TY"/>
    <property type="match status" value="1"/>
</dbReference>
<accession>A7RFR0</accession>
<dbReference type="InterPro" id="IPR002350">
    <property type="entry name" value="Kazal_dom"/>
</dbReference>
<keyword evidence="7" id="KW-0357">Heparan sulfate</keyword>
<dbReference type="PROSITE" id="PS00484">
    <property type="entry name" value="THYROGLOBULIN_1_1"/>
    <property type="match status" value="1"/>
</dbReference>
<evidence type="ECO:0000256" key="8">
    <source>
        <dbReference type="PROSITE-ProRule" id="PRU00500"/>
    </source>
</evidence>
<dbReference type="Gene3D" id="3.30.60.30">
    <property type="match status" value="1"/>
</dbReference>
<evidence type="ECO:0000256" key="2">
    <source>
        <dbReference type="ARBA" id="ARBA00022525"/>
    </source>
</evidence>
<dbReference type="InterPro" id="IPR000716">
    <property type="entry name" value="Thyroglobulin_1"/>
</dbReference>
<dbReference type="AlphaFoldDB" id="A7RFR0"/>
<dbReference type="GO" id="GO:0005615">
    <property type="term" value="C:extracellular space"/>
    <property type="evidence" value="ECO:0000318"/>
    <property type="project" value="GO_Central"/>
</dbReference>
<dbReference type="InParanoid" id="A7RFR0"/>
<protein>
    <submittedName>
        <fullName evidence="12">Uncharacterized protein</fullName>
    </submittedName>
</protein>
<dbReference type="InterPro" id="IPR036058">
    <property type="entry name" value="Kazal_dom_sf"/>
</dbReference>
<keyword evidence="2" id="KW-0964">Secreted</keyword>
<keyword evidence="5" id="KW-1015">Disulfide bond</keyword>
<dbReference type="SMART" id="SM00280">
    <property type="entry name" value="KAZAL"/>
    <property type="match status" value="1"/>
</dbReference>
<dbReference type="Proteomes" id="UP000001593">
    <property type="component" value="Unassembled WGS sequence"/>
</dbReference>
<dbReference type="InterPro" id="IPR019577">
    <property type="entry name" value="SPARC/Testican_Ca-bd-dom"/>
</dbReference>
<dbReference type="Gene3D" id="1.10.238.10">
    <property type="entry name" value="EF-hand"/>
    <property type="match status" value="1"/>
</dbReference>